<dbReference type="STRING" id="648782.SAMN04488554_4232"/>
<organism evidence="5 6">
    <name type="scientific">Ruania alba</name>
    <dbReference type="NCBI Taxonomy" id="648782"/>
    <lineage>
        <taxon>Bacteria</taxon>
        <taxon>Bacillati</taxon>
        <taxon>Actinomycetota</taxon>
        <taxon>Actinomycetes</taxon>
        <taxon>Micrococcales</taxon>
        <taxon>Ruaniaceae</taxon>
        <taxon>Ruania</taxon>
    </lineage>
</organism>
<dbReference type="InterPro" id="IPR008909">
    <property type="entry name" value="DALR_anticod-bd"/>
</dbReference>
<evidence type="ECO:0000313" key="6">
    <source>
        <dbReference type="Proteomes" id="UP000199220"/>
    </source>
</evidence>
<dbReference type="GO" id="GO:0004814">
    <property type="term" value="F:arginine-tRNA ligase activity"/>
    <property type="evidence" value="ECO:0007669"/>
    <property type="project" value="InterPro"/>
</dbReference>
<dbReference type="InterPro" id="IPR009080">
    <property type="entry name" value="tRNAsynth_Ia_anticodon-bd"/>
</dbReference>
<name>A0A1H5NDU2_9MICO</name>
<keyword evidence="6" id="KW-1185">Reference proteome</keyword>
<dbReference type="SUPFAM" id="SSF47323">
    <property type="entry name" value="Anticodon-binding domain of a subclass of class I aminoacyl-tRNA synthetases"/>
    <property type="match status" value="1"/>
</dbReference>
<dbReference type="SMART" id="SM00836">
    <property type="entry name" value="DALR_1"/>
    <property type="match status" value="1"/>
</dbReference>
<protein>
    <submittedName>
        <fullName evidence="5">DALR anticodon binding domain-containing protein</fullName>
    </submittedName>
</protein>
<dbReference type="RefSeq" id="WP_175477275.1">
    <property type="nucleotide sequence ID" value="NZ_FNTX01000002.1"/>
</dbReference>
<dbReference type="GO" id="GO:0006420">
    <property type="term" value="P:arginyl-tRNA aminoacylation"/>
    <property type="evidence" value="ECO:0007669"/>
    <property type="project" value="InterPro"/>
</dbReference>
<evidence type="ECO:0000256" key="2">
    <source>
        <dbReference type="ARBA" id="ARBA00022741"/>
    </source>
</evidence>
<evidence type="ECO:0000256" key="3">
    <source>
        <dbReference type="ARBA" id="ARBA00022840"/>
    </source>
</evidence>
<evidence type="ECO:0000259" key="4">
    <source>
        <dbReference type="SMART" id="SM00836"/>
    </source>
</evidence>
<keyword evidence="2" id="KW-0547">Nucleotide-binding</keyword>
<evidence type="ECO:0000313" key="5">
    <source>
        <dbReference type="EMBL" id="SEE99706.1"/>
    </source>
</evidence>
<proteinExistence type="predicted"/>
<gene>
    <name evidence="5" type="ORF">SAMN04488554_4232</name>
</gene>
<feature type="domain" description="DALR anticodon binding" evidence="4">
    <location>
        <begin position="128"/>
        <end position="246"/>
    </location>
</feature>
<dbReference type="AlphaFoldDB" id="A0A1H5NDU2"/>
<dbReference type="Gene3D" id="1.10.730.10">
    <property type="entry name" value="Isoleucyl-tRNA Synthetase, Domain 1"/>
    <property type="match status" value="1"/>
</dbReference>
<keyword evidence="1" id="KW-0436">Ligase</keyword>
<accession>A0A1H5NDU2</accession>
<reference evidence="6" key="1">
    <citation type="submission" date="2016-10" db="EMBL/GenBank/DDBJ databases">
        <authorList>
            <person name="Varghese N."/>
            <person name="Submissions S."/>
        </authorList>
    </citation>
    <scope>NUCLEOTIDE SEQUENCE [LARGE SCALE GENOMIC DNA]</scope>
    <source>
        <strain evidence="6">DSM 21368</strain>
    </source>
</reference>
<evidence type="ECO:0000256" key="1">
    <source>
        <dbReference type="ARBA" id="ARBA00022598"/>
    </source>
</evidence>
<dbReference type="Proteomes" id="UP000199220">
    <property type="component" value="Unassembled WGS sequence"/>
</dbReference>
<keyword evidence="3" id="KW-0067">ATP-binding</keyword>
<dbReference type="EMBL" id="FNTX01000002">
    <property type="protein sequence ID" value="SEE99706.1"/>
    <property type="molecule type" value="Genomic_DNA"/>
</dbReference>
<dbReference type="GO" id="GO:0005524">
    <property type="term" value="F:ATP binding"/>
    <property type="evidence" value="ECO:0007669"/>
    <property type="project" value="UniProtKB-KW"/>
</dbReference>
<sequence>MWPDDLAAAIARVLAIPAGAPVPLRAGTHASADWHTDAARTLIRWLDPEAAADPDTVDAWQNATARRLADGLDSHDDVVRAWADGATVRVALTSTCLLRVVPAVLSEWPDTPRRTGERRADADALSDVRFAHARARNVSRIARAHRVAPAVLPGVATELETPDRRLLVALAGSRSALRVGTVRAVHAHARALTSAYHLWYASTRTAPRAADEITSIHRTRLALNDAVAVALATELTAVGLDAPEHL</sequence>